<evidence type="ECO:0000313" key="3">
    <source>
        <dbReference type="Proteomes" id="UP000306113"/>
    </source>
</evidence>
<keyword evidence="3" id="KW-1185">Reference proteome</keyword>
<sequence>MFPLCCRALAVFVVLATTPLSGTAATSGRVQIGDDHGGKVSDRQRQIAILSKSGKTVAILGQHCLSSCTMLLALTNLCIHPKTVFGFHGPSDFGAQLPPAQFEYWSQIIASHYPPGLRSWYLREARFTLTGYYYLTGSQLAQHYGFDLCGGKRIGIGIPSYNP</sequence>
<dbReference type="EMBL" id="SSMD01000005">
    <property type="protein sequence ID" value="THD73453.1"/>
    <property type="molecule type" value="Genomic_DNA"/>
</dbReference>
<dbReference type="Proteomes" id="UP000306113">
    <property type="component" value="Unassembled WGS sequence"/>
</dbReference>
<feature type="signal peptide" evidence="1">
    <location>
        <begin position="1"/>
        <end position="24"/>
    </location>
</feature>
<protein>
    <submittedName>
        <fullName evidence="2">Uncharacterized protein</fullName>
    </submittedName>
</protein>
<organism evidence="2 3">
    <name type="scientific">Thalassobius vesicularis</name>
    <dbReference type="NCBI Taxonomy" id="1294297"/>
    <lineage>
        <taxon>Bacteria</taxon>
        <taxon>Pseudomonadati</taxon>
        <taxon>Pseudomonadota</taxon>
        <taxon>Alphaproteobacteria</taxon>
        <taxon>Rhodobacterales</taxon>
        <taxon>Roseobacteraceae</taxon>
        <taxon>Thalassovita</taxon>
    </lineage>
</organism>
<dbReference type="OrthoDB" id="7774376at2"/>
<feature type="chain" id="PRO_5020419859" evidence="1">
    <location>
        <begin position="25"/>
        <end position="163"/>
    </location>
</feature>
<reference evidence="2 3" key="1">
    <citation type="submission" date="2019-04" db="EMBL/GenBank/DDBJ databases">
        <title>Draft genome sequence of Youngimonas vesicularis.</title>
        <authorList>
            <person name="Hameed A."/>
        </authorList>
    </citation>
    <scope>NUCLEOTIDE SEQUENCE [LARGE SCALE GENOMIC DNA]</scope>
    <source>
        <strain evidence="2 3">CC-AMW-E</strain>
    </source>
</reference>
<gene>
    <name evidence="2" type="ORF">E7681_12225</name>
</gene>
<evidence type="ECO:0000313" key="2">
    <source>
        <dbReference type="EMBL" id="THD73453.1"/>
    </source>
</evidence>
<keyword evidence="1" id="KW-0732">Signal</keyword>
<proteinExistence type="predicted"/>
<name>A0A4S3MAU4_9RHOB</name>
<evidence type="ECO:0000256" key="1">
    <source>
        <dbReference type="SAM" id="SignalP"/>
    </source>
</evidence>
<accession>A0A4S3MAU4</accession>
<dbReference type="RefSeq" id="WP_136339583.1">
    <property type="nucleotide sequence ID" value="NZ_SSMD01000005.1"/>
</dbReference>
<comment type="caution">
    <text evidence="2">The sequence shown here is derived from an EMBL/GenBank/DDBJ whole genome shotgun (WGS) entry which is preliminary data.</text>
</comment>
<dbReference type="AlphaFoldDB" id="A0A4S3MAU4"/>